<organism evidence="4 5">
    <name type="scientific">Thauera phenolivorans</name>
    <dbReference type="NCBI Taxonomy" id="1792543"/>
    <lineage>
        <taxon>Bacteria</taxon>
        <taxon>Pseudomonadati</taxon>
        <taxon>Pseudomonadota</taxon>
        <taxon>Betaproteobacteria</taxon>
        <taxon>Rhodocyclales</taxon>
        <taxon>Zoogloeaceae</taxon>
        <taxon>Thauera</taxon>
    </lineage>
</organism>
<name>A0A7X7LYD5_9RHOO</name>
<accession>A0A7X7LYD5</accession>
<evidence type="ECO:0000256" key="1">
    <source>
        <dbReference type="ARBA" id="ARBA00023122"/>
    </source>
</evidence>
<dbReference type="Pfam" id="PF03445">
    <property type="entry name" value="DUF294"/>
    <property type="match status" value="1"/>
</dbReference>
<dbReference type="PANTHER" id="PTHR43080:SF2">
    <property type="entry name" value="CBS DOMAIN-CONTAINING PROTEIN"/>
    <property type="match status" value="1"/>
</dbReference>
<dbReference type="GO" id="GO:0008773">
    <property type="term" value="F:[protein-PII] uridylyltransferase activity"/>
    <property type="evidence" value="ECO:0007669"/>
    <property type="project" value="InterPro"/>
</dbReference>
<evidence type="ECO:0000313" key="4">
    <source>
        <dbReference type="EMBL" id="NLF55553.1"/>
    </source>
</evidence>
<proteinExistence type="predicted"/>
<dbReference type="Gene3D" id="3.10.580.10">
    <property type="entry name" value="CBS-domain"/>
    <property type="match status" value="1"/>
</dbReference>
<dbReference type="InterPro" id="IPR046342">
    <property type="entry name" value="CBS_dom_sf"/>
</dbReference>
<dbReference type="SMART" id="SM00116">
    <property type="entry name" value="CBS"/>
    <property type="match status" value="2"/>
</dbReference>
<dbReference type="CDD" id="cd05401">
    <property type="entry name" value="NT_GlnE_GlnD_like"/>
    <property type="match status" value="1"/>
</dbReference>
<evidence type="ECO:0000256" key="2">
    <source>
        <dbReference type="PROSITE-ProRule" id="PRU00703"/>
    </source>
</evidence>
<dbReference type="InterPro" id="IPR018821">
    <property type="entry name" value="DUF294_put_nucleoTrafse_sb-bd"/>
</dbReference>
<dbReference type="PANTHER" id="PTHR43080">
    <property type="entry name" value="CBS DOMAIN-CONTAINING PROTEIN CBSX3, MITOCHONDRIAL"/>
    <property type="match status" value="1"/>
</dbReference>
<feature type="domain" description="CBS" evidence="3">
    <location>
        <begin position="80"/>
        <end position="137"/>
    </location>
</feature>
<dbReference type="SUPFAM" id="SSF54631">
    <property type="entry name" value="CBS-domain pair"/>
    <property type="match status" value="1"/>
</dbReference>
<keyword evidence="1 2" id="KW-0129">CBS domain</keyword>
<feature type="domain" description="CBS" evidence="3">
    <location>
        <begin position="15"/>
        <end position="71"/>
    </location>
</feature>
<dbReference type="Pfam" id="PF00571">
    <property type="entry name" value="CBS"/>
    <property type="match status" value="2"/>
</dbReference>
<sequence>MAEDNHFFRPVRDFCRQQVVTCEADDALLEVVRTMRDRSISSVVVVREGMPEGIFTDRDLRNKVVAEGRAPDGLRVADIMNAPLWTIGEDDVLYEALYRMSRRNIHRLAVVDEAGALAGIVTDTDILRLQAHSPHQLVLDIENAASLDDLRALHANIQERVLHLSATGIPVREIMKLIAGLNDRIQVRLIQILRADEFADLPDSFAFVVMGSEGRSEQTLSTDQDNAIIYDDALGPDEVARVEAFSRALIDALISIGVPPCPGGIMAKNADWRRSLGDWRSELNLWLATPTPENVMTGSMFMDLRTLYGDPAFELALKRHIYAYTRDNPVFLMRMAQNMTRFATPIGWFGRLKVEKDGEHRGQVDIKKAGIFAITDGIKSLALEAGRLDGSTHDRIEMLAAEGVLGERQAADLQASFDFLVLMRLRGQVEALRQGRTPDNYIAVETLNAMEQGELKLALDGVAQFQEFIRKHFRLHLLGN</sequence>
<gene>
    <name evidence="4" type="ORF">GX576_14380</name>
</gene>
<dbReference type="InterPro" id="IPR051257">
    <property type="entry name" value="Diverse_CBS-Domain"/>
</dbReference>
<dbReference type="InterPro" id="IPR000644">
    <property type="entry name" value="CBS_dom"/>
</dbReference>
<dbReference type="AlphaFoldDB" id="A0A7X7LYD5"/>
<evidence type="ECO:0000259" key="3">
    <source>
        <dbReference type="PROSITE" id="PS51371"/>
    </source>
</evidence>
<dbReference type="CDD" id="cd17775">
    <property type="entry name" value="CBS_pair_bact_arch"/>
    <property type="match status" value="1"/>
</dbReference>
<dbReference type="Pfam" id="PF10335">
    <property type="entry name" value="DUF294_C"/>
    <property type="match status" value="1"/>
</dbReference>
<comment type="caution">
    <text evidence="4">The sequence shown here is derived from an EMBL/GenBank/DDBJ whole genome shotgun (WGS) entry which is preliminary data.</text>
</comment>
<reference evidence="4 5" key="1">
    <citation type="journal article" date="2020" name="Biotechnol. Biofuels">
        <title>New insights from the biogas microbiome by comprehensive genome-resolved metagenomics of nearly 1600 species originating from multiple anaerobic digesters.</title>
        <authorList>
            <person name="Campanaro S."/>
            <person name="Treu L."/>
            <person name="Rodriguez-R L.M."/>
            <person name="Kovalovszki A."/>
            <person name="Ziels R.M."/>
            <person name="Maus I."/>
            <person name="Zhu X."/>
            <person name="Kougias P.G."/>
            <person name="Basile A."/>
            <person name="Luo G."/>
            <person name="Schluter A."/>
            <person name="Konstantinidis K.T."/>
            <person name="Angelidaki I."/>
        </authorList>
    </citation>
    <scope>NUCLEOTIDE SEQUENCE [LARGE SCALE GENOMIC DNA]</scope>
    <source>
        <strain evidence="4">AS06rmzACSIP_256</strain>
    </source>
</reference>
<evidence type="ECO:0000313" key="5">
    <source>
        <dbReference type="Proteomes" id="UP000536534"/>
    </source>
</evidence>
<protein>
    <submittedName>
        <fullName evidence="4">CBS domain-containing protein</fullName>
    </submittedName>
</protein>
<dbReference type="InterPro" id="IPR005105">
    <property type="entry name" value="GlnD_Uridyltrans_N"/>
</dbReference>
<dbReference type="Proteomes" id="UP000536534">
    <property type="component" value="Unassembled WGS sequence"/>
</dbReference>
<dbReference type="PROSITE" id="PS51371">
    <property type="entry name" value="CBS"/>
    <property type="match status" value="2"/>
</dbReference>
<dbReference type="EMBL" id="JAAYYV010000405">
    <property type="protein sequence ID" value="NLF55553.1"/>
    <property type="molecule type" value="Genomic_DNA"/>
</dbReference>